<dbReference type="SUPFAM" id="SSF50911">
    <property type="entry name" value="Mannose 6-phosphate receptor domain"/>
    <property type="match status" value="1"/>
</dbReference>
<gene>
    <name evidence="3" type="ORF">VNI00_000174</name>
</gene>
<dbReference type="InterPro" id="IPR009011">
    <property type="entry name" value="Man6P_isomerase_rcpt-bd_dom_sf"/>
</dbReference>
<keyword evidence="2" id="KW-1133">Transmembrane helix</keyword>
<accession>A0AAW0EC19</accession>
<dbReference type="Gene3D" id="2.70.130.10">
    <property type="entry name" value="Mannose-6-phosphate receptor binding domain"/>
    <property type="match status" value="1"/>
</dbReference>
<feature type="compositionally biased region" description="Acidic residues" evidence="1">
    <location>
        <begin position="118"/>
        <end position="128"/>
    </location>
</feature>
<comment type="caution">
    <text evidence="3">The sequence shown here is derived from an EMBL/GenBank/DDBJ whole genome shotgun (WGS) entry which is preliminary data.</text>
</comment>
<keyword evidence="2" id="KW-0812">Transmembrane</keyword>
<proteinExistence type="predicted"/>
<reference evidence="3 4" key="1">
    <citation type="submission" date="2024-01" db="EMBL/GenBank/DDBJ databases">
        <title>A draft genome for a cacao thread blight-causing isolate of Paramarasmius palmivorus.</title>
        <authorList>
            <person name="Baruah I.K."/>
            <person name="Bukari Y."/>
            <person name="Amoako-Attah I."/>
            <person name="Meinhardt L.W."/>
            <person name="Bailey B.A."/>
            <person name="Cohen S.P."/>
        </authorList>
    </citation>
    <scope>NUCLEOTIDE SEQUENCE [LARGE SCALE GENOMIC DNA]</scope>
    <source>
        <strain evidence="3 4">GH-12</strain>
    </source>
</reference>
<keyword evidence="4" id="KW-1185">Reference proteome</keyword>
<evidence type="ECO:0008006" key="5">
    <source>
        <dbReference type="Google" id="ProtNLM"/>
    </source>
</evidence>
<evidence type="ECO:0000256" key="2">
    <source>
        <dbReference type="SAM" id="Phobius"/>
    </source>
</evidence>
<keyword evidence="2" id="KW-0472">Membrane</keyword>
<name>A0AAW0EC19_9AGAR</name>
<organism evidence="3 4">
    <name type="scientific">Paramarasmius palmivorus</name>
    <dbReference type="NCBI Taxonomy" id="297713"/>
    <lineage>
        <taxon>Eukaryota</taxon>
        <taxon>Fungi</taxon>
        <taxon>Dikarya</taxon>
        <taxon>Basidiomycota</taxon>
        <taxon>Agaricomycotina</taxon>
        <taxon>Agaricomycetes</taxon>
        <taxon>Agaricomycetidae</taxon>
        <taxon>Agaricales</taxon>
        <taxon>Marasmiineae</taxon>
        <taxon>Marasmiaceae</taxon>
        <taxon>Paramarasmius</taxon>
    </lineage>
</organism>
<feature type="region of interest" description="Disordered" evidence="1">
    <location>
        <begin position="114"/>
        <end position="134"/>
    </location>
</feature>
<dbReference type="AlphaFoldDB" id="A0AAW0EC19"/>
<protein>
    <recommendedName>
        <fullName evidence="5">Autophagy-related protein 27</fullName>
    </recommendedName>
</protein>
<dbReference type="Proteomes" id="UP001383192">
    <property type="component" value="Unassembled WGS sequence"/>
</dbReference>
<dbReference type="EMBL" id="JAYKXP010000001">
    <property type="protein sequence ID" value="KAK7062686.1"/>
    <property type="molecule type" value="Genomic_DNA"/>
</dbReference>
<feature type="transmembrane region" description="Helical" evidence="2">
    <location>
        <begin position="140"/>
        <end position="159"/>
    </location>
</feature>
<evidence type="ECO:0000313" key="4">
    <source>
        <dbReference type="Proteomes" id="UP001383192"/>
    </source>
</evidence>
<evidence type="ECO:0000256" key="1">
    <source>
        <dbReference type="SAM" id="MobiDB-lite"/>
    </source>
</evidence>
<evidence type="ECO:0000313" key="3">
    <source>
        <dbReference type="EMBL" id="KAK7062686.1"/>
    </source>
</evidence>
<sequence length="277" mass="30693">MMQDTRLFLSLGQPGASGQCSDEAWICSLDSSTAVPIGLTPSAWKANHELDGLSILFRDAGYRQSALVEFVCSVETTMHSSTPLYAGERDGTYSFRWSSKDACPIIIPDLPFSAMQEEPNDNNEDGEGEATSPHVSRTRAALTVLIIGLVFLSTCYFIYNPPTRLIDTYLRPHLSRISSRIPHLNLETLPQQIKGLNLNPMSKKSKRRGRSQFRPGENNLVQWAQEDMGLNGDEDVMVNAAEEDDTLLDEYIPLSVGMGWNGRGSIARNYGTARFAQ</sequence>